<evidence type="ECO:0000313" key="11">
    <source>
        <dbReference type="EnsemblMetazoa" id="tetur04g07680.1"/>
    </source>
</evidence>
<dbReference type="SMR" id="T1K377"/>
<name>T1K377_TETUR</name>
<dbReference type="HOGENOM" id="CLU_099943_2_0_1"/>
<dbReference type="PANTHER" id="PTHR12653:SF0">
    <property type="entry name" value="NADH DEHYDROGENASE [UBIQUINONE] 1 ALPHA SUBCOMPLEX SUBUNIT 5"/>
    <property type="match status" value="1"/>
</dbReference>
<dbReference type="GO" id="GO:0022904">
    <property type="term" value="P:respiratory electron transport chain"/>
    <property type="evidence" value="ECO:0007669"/>
    <property type="project" value="InterPro"/>
</dbReference>
<dbReference type="EnsemblMetazoa" id="tetur04g07680.1">
    <property type="protein sequence ID" value="tetur04g07680.1"/>
    <property type="gene ID" value="tetur04g07680"/>
</dbReference>
<evidence type="ECO:0000256" key="5">
    <source>
        <dbReference type="ARBA" id="ARBA00022448"/>
    </source>
</evidence>
<dbReference type="Pfam" id="PF04716">
    <property type="entry name" value="ETC_C1_NDUFA5"/>
    <property type="match status" value="1"/>
</dbReference>
<keyword evidence="7" id="KW-0999">Mitochondrion inner membrane</keyword>
<dbReference type="eggNOG" id="KOG3365">
    <property type="taxonomic scope" value="Eukaryota"/>
</dbReference>
<keyword evidence="10" id="KW-0472">Membrane</keyword>
<dbReference type="InterPro" id="IPR006806">
    <property type="entry name" value="NDUFA5"/>
</dbReference>
<comment type="subunit">
    <text evidence="4">Complex I is composed of 45 different subunits.</text>
</comment>
<evidence type="ECO:0000256" key="2">
    <source>
        <dbReference type="ARBA" id="ARBA00004443"/>
    </source>
</evidence>
<dbReference type="AlphaFoldDB" id="T1K377"/>
<dbReference type="EMBL" id="CAEY01001374">
    <property type="status" value="NOT_ANNOTATED_CDS"/>
    <property type="molecule type" value="Genomic_DNA"/>
</dbReference>
<accession>T1K377</accession>
<organism evidence="11 12">
    <name type="scientific">Tetranychus urticae</name>
    <name type="common">Two-spotted spider mite</name>
    <dbReference type="NCBI Taxonomy" id="32264"/>
    <lineage>
        <taxon>Eukaryota</taxon>
        <taxon>Metazoa</taxon>
        <taxon>Ecdysozoa</taxon>
        <taxon>Arthropoda</taxon>
        <taxon>Chelicerata</taxon>
        <taxon>Arachnida</taxon>
        <taxon>Acari</taxon>
        <taxon>Acariformes</taxon>
        <taxon>Trombidiformes</taxon>
        <taxon>Prostigmata</taxon>
        <taxon>Eleutherengona</taxon>
        <taxon>Raphignathae</taxon>
        <taxon>Tetranychoidea</taxon>
        <taxon>Tetranychidae</taxon>
        <taxon>Tetranychus</taxon>
    </lineage>
</organism>
<evidence type="ECO:0008006" key="13">
    <source>
        <dbReference type="Google" id="ProtNLM"/>
    </source>
</evidence>
<keyword evidence="8" id="KW-0249">Electron transport</keyword>
<reference evidence="11" key="2">
    <citation type="submission" date="2015-06" db="UniProtKB">
        <authorList>
            <consortium name="EnsemblMetazoa"/>
        </authorList>
    </citation>
    <scope>IDENTIFICATION</scope>
</reference>
<gene>
    <name evidence="11" type="primary">107360042</name>
</gene>
<dbReference type="STRING" id="32264.T1K377"/>
<keyword evidence="6" id="KW-0679">Respiratory chain</keyword>
<evidence type="ECO:0000256" key="4">
    <source>
        <dbReference type="ARBA" id="ARBA00011533"/>
    </source>
</evidence>
<keyword evidence="12" id="KW-1185">Reference proteome</keyword>
<evidence type="ECO:0000256" key="10">
    <source>
        <dbReference type="ARBA" id="ARBA00023136"/>
    </source>
</evidence>
<protein>
    <recommendedName>
        <fullName evidence="13">NADH dehydrogenase [ubiquinone] 1 alpha subcomplex subunit 5</fullName>
    </recommendedName>
</protein>
<dbReference type="Proteomes" id="UP000015104">
    <property type="component" value="Unassembled WGS sequence"/>
</dbReference>
<evidence type="ECO:0000313" key="12">
    <source>
        <dbReference type="Proteomes" id="UP000015104"/>
    </source>
</evidence>
<dbReference type="KEGG" id="tut:107360042"/>
<keyword evidence="9" id="KW-0496">Mitochondrion</keyword>
<dbReference type="OMA" id="ENQWKWP"/>
<comment type="subcellular location">
    <subcellularLocation>
        <location evidence="2">Mitochondrion inner membrane</location>
        <topology evidence="2">Peripheral membrane protein</topology>
        <orientation evidence="2">Matrix side</orientation>
    </subcellularLocation>
</comment>
<dbReference type="OrthoDB" id="286811at2759"/>
<evidence type="ECO:0000256" key="7">
    <source>
        <dbReference type="ARBA" id="ARBA00022792"/>
    </source>
</evidence>
<dbReference type="PANTHER" id="PTHR12653">
    <property type="entry name" value="NADH-UBIQUINONE OXIDOREDUCTASE 13 KD-B SUBUNIT"/>
    <property type="match status" value="1"/>
</dbReference>
<comment type="function">
    <text evidence="1">Accessory subunit of the mitochondrial membrane respiratory chain NADH dehydrogenase (Complex I), that is believed not to be involved in catalysis. Complex I functions in the transfer of electrons from NADH to the respiratory chain. The immediate electron acceptor for the enzyme is believed to be ubiquinone.</text>
</comment>
<reference evidence="12" key="1">
    <citation type="submission" date="2011-08" db="EMBL/GenBank/DDBJ databases">
        <authorList>
            <person name="Rombauts S."/>
        </authorList>
    </citation>
    <scope>NUCLEOTIDE SEQUENCE</scope>
    <source>
        <strain evidence="12">London</strain>
    </source>
</reference>
<evidence type="ECO:0000256" key="1">
    <source>
        <dbReference type="ARBA" id="ARBA00003195"/>
    </source>
</evidence>
<dbReference type="GO" id="GO:0005743">
    <property type="term" value="C:mitochondrial inner membrane"/>
    <property type="evidence" value="ECO:0007669"/>
    <property type="project" value="UniProtKB-SubCell"/>
</dbReference>
<comment type="similarity">
    <text evidence="3">Belongs to the complex I NDUFA5 subunit family.</text>
</comment>
<evidence type="ECO:0000256" key="6">
    <source>
        <dbReference type="ARBA" id="ARBA00022660"/>
    </source>
</evidence>
<proteinExistence type="inferred from homology"/>
<sequence>MSGVLKTTTKLAGLALADKPREALSMIYRRTLNVLQSMPKESNYRRHTEKLLTERLAYLEEDADVTRMERKYKYQVEELIWHAEDELKCARAMAKYKVWEPLVKGAPENQWKWPVA</sequence>
<keyword evidence="5" id="KW-0813">Transport</keyword>
<evidence type="ECO:0000256" key="9">
    <source>
        <dbReference type="ARBA" id="ARBA00023128"/>
    </source>
</evidence>
<evidence type="ECO:0000256" key="8">
    <source>
        <dbReference type="ARBA" id="ARBA00022982"/>
    </source>
</evidence>
<evidence type="ECO:0000256" key="3">
    <source>
        <dbReference type="ARBA" id="ARBA00010261"/>
    </source>
</evidence>